<dbReference type="Gene3D" id="3.30.565.10">
    <property type="entry name" value="Histidine kinase-like ATPase, C-terminal domain"/>
    <property type="match status" value="1"/>
</dbReference>
<evidence type="ECO:0000256" key="1">
    <source>
        <dbReference type="ARBA" id="ARBA00022527"/>
    </source>
</evidence>
<reference evidence="5" key="1">
    <citation type="submission" date="2023-07" db="EMBL/GenBank/DDBJ databases">
        <title>30 novel species of actinomycetes from the DSMZ collection.</title>
        <authorList>
            <person name="Nouioui I."/>
        </authorList>
    </citation>
    <scope>NUCLEOTIDE SEQUENCE [LARGE SCALE GENOMIC DNA]</scope>
    <source>
        <strain evidence="5">DSM 45055</strain>
    </source>
</reference>
<feature type="domain" description="Histidine kinase/HSP90-like ATPase" evidence="2">
    <location>
        <begin position="225"/>
        <end position="335"/>
    </location>
</feature>
<dbReference type="Pfam" id="PF13581">
    <property type="entry name" value="HATPase_c_2"/>
    <property type="match status" value="1"/>
</dbReference>
<dbReference type="CDD" id="cd16936">
    <property type="entry name" value="HATPase_RsbW-like"/>
    <property type="match status" value="1"/>
</dbReference>
<keyword evidence="4" id="KW-0808">Transferase</keyword>
<dbReference type="InterPro" id="IPR050267">
    <property type="entry name" value="Anti-sigma-factor_SerPK"/>
</dbReference>
<dbReference type="InterPro" id="IPR047718">
    <property type="entry name" value="RsbA-like_anti_sig"/>
</dbReference>
<evidence type="ECO:0000313" key="5">
    <source>
        <dbReference type="Proteomes" id="UP001183226"/>
    </source>
</evidence>
<dbReference type="RefSeq" id="WP_311546856.1">
    <property type="nucleotide sequence ID" value="NZ_JAVREK010000024.1"/>
</dbReference>
<evidence type="ECO:0000259" key="2">
    <source>
        <dbReference type="Pfam" id="PF13581"/>
    </source>
</evidence>
<evidence type="ECO:0000313" key="4">
    <source>
        <dbReference type="EMBL" id="MDT0304358.1"/>
    </source>
</evidence>
<dbReference type="GO" id="GO:0016301">
    <property type="term" value="F:kinase activity"/>
    <property type="evidence" value="ECO:0007669"/>
    <property type="project" value="UniProtKB-KW"/>
</dbReference>
<dbReference type="InterPro" id="IPR025847">
    <property type="entry name" value="MEDS_domain"/>
</dbReference>
<gene>
    <name evidence="4" type="ORF">RM446_19750</name>
</gene>
<keyword evidence="4" id="KW-0418">Kinase</keyword>
<dbReference type="EMBL" id="JAVREK010000024">
    <property type="protein sequence ID" value="MDT0304358.1"/>
    <property type="molecule type" value="Genomic_DNA"/>
</dbReference>
<organism evidence="4 5">
    <name type="scientific">Streptomonospora wellingtoniae</name>
    <dbReference type="NCBI Taxonomy" id="3075544"/>
    <lineage>
        <taxon>Bacteria</taxon>
        <taxon>Bacillati</taxon>
        <taxon>Actinomycetota</taxon>
        <taxon>Actinomycetes</taxon>
        <taxon>Streptosporangiales</taxon>
        <taxon>Nocardiopsidaceae</taxon>
        <taxon>Streptomonospora</taxon>
    </lineage>
</organism>
<dbReference type="SUPFAM" id="SSF55874">
    <property type="entry name" value="ATPase domain of HSP90 chaperone/DNA topoisomerase II/histidine kinase"/>
    <property type="match status" value="1"/>
</dbReference>
<dbReference type="InterPro" id="IPR003594">
    <property type="entry name" value="HATPase_dom"/>
</dbReference>
<name>A0ABU2KZB2_9ACTN</name>
<dbReference type="Pfam" id="PF14417">
    <property type="entry name" value="MEDS"/>
    <property type="match status" value="1"/>
</dbReference>
<dbReference type="InterPro" id="IPR036890">
    <property type="entry name" value="HATPase_C_sf"/>
</dbReference>
<dbReference type="Proteomes" id="UP001183226">
    <property type="component" value="Unassembled WGS sequence"/>
</dbReference>
<comment type="caution">
    <text evidence="4">The sequence shown here is derived from an EMBL/GenBank/DDBJ whole genome shotgun (WGS) entry which is preliminary data.</text>
</comment>
<feature type="domain" description="MEDS" evidence="3">
    <location>
        <begin position="38"/>
        <end position="181"/>
    </location>
</feature>
<proteinExistence type="predicted"/>
<sequence length="338" mass="36558">MRTGRGGGCGWEGCRGETMTSHAETAGTHADRTGDFQHRGVFFSSAEDLRWRVLPRLRAALDSGDRAVLGVAESTRAALLAGLPPADAAALECVERDELYAAPGRTLATLYGRARTEHPRPVLVVGEPPLPVDDPMRLREWHRLDSVLVRALAGTRLRLLCLHESRALPARVRRDVRRTHPVLVAQGDEHGSPDYVEPDEFSAPDIARLLPAPDGERRSLEIAPDLASLRTAVSELAEKAEVPPARLGDLVLGVNELAANAVEHGGGGGTVTLWRSPGWAVCDVADRGPGLRDPLSGYDPADPRSPRGYGLWITRQVCDFMEVTAGADGTLVRLHFRL</sequence>
<dbReference type="PANTHER" id="PTHR35526:SF3">
    <property type="entry name" value="ANTI-SIGMA-F FACTOR RSBW"/>
    <property type="match status" value="1"/>
</dbReference>
<keyword evidence="5" id="KW-1185">Reference proteome</keyword>
<evidence type="ECO:0000259" key="3">
    <source>
        <dbReference type="Pfam" id="PF14417"/>
    </source>
</evidence>
<protein>
    <submittedName>
        <fullName evidence="4">Sensor histidine kinase</fullName>
    </submittedName>
</protein>
<keyword evidence="1" id="KW-0723">Serine/threonine-protein kinase</keyword>
<dbReference type="NCBIfam" id="NF041045">
    <property type="entry name" value="RsbA_anti_sig"/>
    <property type="match status" value="1"/>
</dbReference>
<dbReference type="PANTHER" id="PTHR35526">
    <property type="entry name" value="ANTI-SIGMA-F FACTOR RSBW-RELATED"/>
    <property type="match status" value="1"/>
</dbReference>
<accession>A0ABU2KZB2</accession>